<comment type="caution">
    <text evidence="5">The sequence shown here is derived from an EMBL/GenBank/DDBJ whole genome shotgun (WGS) entry which is preliminary data.</text>
</comment>
<keyword evidence="4" id="KW-0143">Chaperone</keyword>
<reference evidence="5 6" key="1">
    <citation type="submission" date="2020-10" db="EMBL/GenBank/DDBJ databases">
        <title>Identification of Nocardia species via Next-generation sequencing and recognition of intraspecies genetic diversity.</title>
        <authorList>
            <person name="Li P."/>
            <person name="Li P."/>
            <person name="Lu B."/>
        </authorList>
    </citation>
    <scope>NUCLEOTIDE SEQUENCE [LARGE SCALE GENOMIC DNA]</scope>
    <source>
        <strain evidence="5 6">BJ06-0143</strain>
    </source>
</reference>
<dbReference type="EMBL" id="JADLQN010000001">
    <property type="protein sequence ID" value="MBF6355370.1"/>
    <property type="molecule type" value="Genomic_DNA"/>
</dbReference>
<comment type="similarity">
    <text evidence="2">Belongs to the EspG family.</text>
</comment>
<evidence type="ECO:0000256" key="1">
    <source>
        <dbReference type="ARBA" id="ARBA00004496"/>
    </source>
</evidence>
<dbReference type="Pfam" id="PF14011">
    <property type="entry name" value="ESX-1_EspG"/>
    <property type="match status" value="1"/>
</dbReference>
<evidence type="ECO:0000256" key="3">
    <source>
        <dbReference type="ARBA" id="ARBA00022490"/>
    </source>
</evidence>
<organism evidence="5 6">
    <name type="scientific">Nocardia higoensis</name>
    <dbReference type="NCBI Taxonomy" id="228599"/>
    <lineage>
        <taxon>Bacteria</taxon>
        <taxon>Bacillati</taxon>
        <taxon>Actinomycetota</taxon>
        <taxon>Actinomycetes</taxon>
        <taxon>Mycobacteriales</taxon>
        <taxon>Nocardiaceae</taxon>
        <taxon>Nocardia</taxon>
    </lineage>
</organism>
<keyword evidence="3" id="KW-0963">Cytoplasm</keyword>
<accession>A0ABS0DB61</accession>
<dbReference type="Proteomes" id="UP000707731">
    <property type="component" value="Unassembled WGS sequence"/>
</dbReference>
<comment type="subcellular location">
    <subcellularLocation>
        <location evidence="1">Cytoplasm</location>
    </subcellularLocation>
</comment>
<keyword evidence="6" id="KW-1185">Reference proteome</keyword>
<gene>
    <name evidence="5" type="ORF">IU449_12590</name>
</gene>
<dbReference type="InterPro" id="IPR025734">
    <property type="entry name" value="EspG"/>
</dbReference>
<sequence length="252" mass="28496">MTTPSKKYLWTASGEQFAAAWFGTGIDRMPFPLRFTSRFESTREYRSYQRKVREVLNRPENEPIRRAILTLSESPWRVELFGHDNRRAGAEIRAVGGVTGGKDAVVAVQDAETGAVRLRRCPATRLTTELVALLPDRAPGTTAERAFLLDDLAVERRDSFRADARRAHAEEYHRFWNQPHQSRGAVTVLRGLGAQSPRITAVRWIDTLEGRYLETLANRALMIRPAAPGDMVRHLAGVLARATSENFERPMR</sequence>
<evidence type="ECO:0000313" key="5">
    <source>
        <dbReference type="EMBL" id="MBF6355370.1"/>
    </source>
</evidence>
<evidence type="ECO:0000256" key="4">
    <source>
        <dbReference type="ARBA" id="ARBA00023186"/>
    </source>
</evidence>
<name>A0ABS0DB61_9NOCA</name>
<protein>
    <submittedName>
        <fullName evidence="5">ESX secretion-associated protein EspG</fullName>
    </submittedName>
</protein>
<dbReference type="RefSeq" id="WP_195001965.1">
    <property type="nucleotide sequence ID" value="NZ_JADLQN010000001.1"/>
</dbReference>
<evidence type="ECO:0000256" key="2">
    <source>
        <dbReference type="ARBA" id="ARBA00006411"/>
    </source>
</evidence>
<evidence type="ECO:0000313" key="6">
    <source>
        <dbReference type="Proteomes" id="UP000707731"/>
    </source>
</evidence>
<proteinExistence type="inferred from homology"/>